<accession>A0ABS6E8H1</accession>
<dbReference type="EMBL" id="JAHLPM010000012">
    <property type="protein sequence ID" value="MBU5439136.1"/>
    <property type="molecule type" value="Genomic_DNA"/>
</dbReference>
<proteinExistence type="predicted"/>
<comment type="caution">
    <text evidence="1">The sequence shown here is derived from an EMBL/GenBank/DDBJ whole genome shotgun (WGS) entry which is preliminary data.</text>
</comment>
<keyword evidence="2" id="KW-1185">Reference proteome</keyword>
<protein>
    <recommendedName>
        <fullName evidence="3">DUF2268 domain-containing protein</fullName>
    </recommendedName>
</protein>
<dbReference type="Proteomes" id="UP000749471">
    <property type="component" value="Unassembled WGS sequence"/>
</dbReference>
<gene>
    <name evidence="1" type="ORF">KQI42_14030</name>
</gene>
<sequence length="271" mass="32243">MKLNTEIIEQYFSNKSINNMIDHWIFRSIVPGKHMYQEPLKENYDRLKNIYEMLLKSLRDFKPLNSQLWEQFFGEYNALSEDVTVYIIVGSPDPYDSMIRQDKEGNKCIIFDLERIRSYSENDDKISEIIMQLITHEIAHIYIKKKYRSSSIEDSIYENLRYIVFNEGIAHFLSFDKEVLSTDWYTNEMMERKEKAYSTLLNEMKNNSQDRKDEILARANSGKYWDKFGAISGLFAIVDYYNSHNKDLICFREIFKEGPDILLETINVSNK</sequence>
<dbReference type="RefSeq" id="WP_216520840.1">
    <property type="nucleotide sequence ID" value="NZ_JAHLPM010000012.1"/>
</dbReference>
<reference evidence="1 2" key="1">
    <citation type="submission" date="2021-06" db="EMBL/GenBank/DDBJ databases">
        <authorList>
            <person name="Sun Q."/>
            <person name="Li D."/>
        </authorList>
    </citation>
    <scope>NUCLEOTIDE SEQUENCE [LARGE SCALE GENOMIC DNA]</scope>
    <source>
        <strain evidence="1 2">MSJ-40</strain>
    </source>
</reference>
<evidence type="ECO:0000313" key="2">
    <source>
        <dbReference type="Proteomes" id="UP000749471"/>
    </source>
</evidence>
<organism evidence="1 2">
    <name type="scientific">Tissierella simiarum</name>
    <dbReference type="NCBI Taxonomy" id="2841534"/>
    <lineage>
        <taxon>Bacteria</taxon>
        <taxon>Bacillati</taxon>
        <taxon>Bacillota</taxon>
        <taxon>Tissierellia</taxon>
        <taxon>Tissierellales</taxon>
        <taxon>Tissierellaceae</taxon>
        <taxon>Tissierella</taxon>
    </lineage>
</organism>
<evidence type="ECO:0008006" key="3">
    <source>
        <dbReference type="Google" id="ProtNLM"/>
    </source>
</evidence>
<name>A0ABS6E8H1_9FIRM</name>
<evidence type="ECO:0000313" key="1">
    <source>
        <dbReference type="EMBL" id="MBU5439136.1"/>
    </source>
</evidence>